<protein>
    <submittedName>
        <fullName evidence="1">Uncharacterized protein</fullName>
    </submittedName>
</protein>
<name>A0A6L3N5I2_9BURK</name>
<dbReference type="AlphaFoldDB" id="A0A6L3N5I2"/>
<sequence length="96" mass="11359">MTTITIINNLDKHVFNSHKRTTVHFNVWKEDGSVLYKNASFFGHLSKATCHKIISTHYLSDEEYFEEYKETRKSGISWAYEKFGDEYGYFVGDFEE</sequence>
<accession>A0A6L3N5I2</accession>
<proteinExistence type="predicted"/>
<comment type="caution">
    <text evidence="1">The sequence shown here is derived from an EMBL/GenBank/DDBJ whole genome shotgun (WGS) entry which is preliminary data.</text>
</comment>
<reference evidence="1 2" key="1">
    <citation type="submission" date="2019-09" db="EMBL/GenBank/DDBJ databases">
        <title>Draft genome sequences of 48 bacterial type strains from the CCUG.</title>
        <authorList>
            <person name="Tunovic T."/>
            <person name="Pineiro-Iglesias B."/>
            <person name="Unosson C."/>
            <person name="Inganas E."/>
            <person name="Ohlen M."/>
            <person name="Cardew S."/>
            <person name="Jensie-Markopoulos S."/>
            <person name="Salva-Serra F."/>
            <person name="Jaen-Luchoro D."/>
            <person name="Karlsson R."/>
            <person name="Svensson-Stadler L."/>
            <person name="Chun J."/>
            <person name="Moore E."/>
        </authorList>
    </citation>
    <scope>NUCLEOTIDE SEQUENCE [LARGE SCALE GENOMIC DNA]</scope>
    <source>
        <strain evidence="1 2">CCUG 65686</strain>
    </source>
</reference>
<organism evidence="1 2">
    <name type="scientific">Burkholderia stagnalis</name>
    <dbReference type="NCBI Taxonomy" id="1503054"/>
    <lineage>
        <taxon>Bacteria</taxon>
        <taxon>Pseudomonadati</taxon>
        <taxon>Pseudomonadota</taxon>
        <taxon>Betaproteobacteria</taxon>
        <taxon>Burkholderiales</taxon>
        <taxon>Burkholderiaceae</taxon>
        <taxon>Burkholderia</taxon>
        <taxon>Burkholderia cepacia complex</taxon>
    </lineage>
</organism>
<evidence type="ECO:0000313" key="2">
    <source>
        <dbReference type="Proteomes" id="UP000473470"/>
    </source>
</evidence>
<evidence type="ECO:0000313" key="1">
    <source>
        <dbReference type="EMBL" id="KAB0640681.1"/>
    </source>
</evidence>
<dbReference type="Proteomes" id="UP000473470">
    <property type="component" value="Unassembled WGS sequence"/>
</dbReference>
<gene>
    <name evidence="1" type="ORF">F7R25_04070</name>
</gene>
<dbReference type="EMBL" id="VZOK01000004">
    <property type="protein sequence ID" value="KAB0640681.1"/>
    <property type="molecule type" value="Genomic_DNA"/>
</dbReference>
<dbReference type="RefSeq" id="WP_150998447.1">
    <property type="nucleotide sequence ID" value="NZ_CABVPM010000001.1"/>
</dbReference>